<accession>A0A9D1A9A4</accession>
<reference evidence="2" key="1">
    <citation type="submission" date="2020-10" db="EMBL/GenBank/DDBJ databases">
        <authorList>
            <person name="Gilroy R."/>
        </authorList>
    </citation>
    <scope>NUCLEOTIDE SEQUENCE</scope>
    <source>
        <strain evidence="2">ChiHjej9B8-7071</strain>
    </source>
</reference>
<keyword evidence="1" id="KW-0812">Transmembrane</keyword>
<name>A0A9D1A9A4_9FIRM</name>
<evidence type="ECO:0000313" key="3">
    <source>
        <dbReference type="Proteomes" id="UP000824258"/>
    </source>
</evidence>
<proteinExistence type="predicted"/>
<dbReference type="Proteomes" id="UP000824258">
    <property type="component" value="Unassembled WGS sequence"/>
</dbReference>
<keyword evidence="1" id="KW-1133">Transmembrane helix</keyword>
<comment type="caution">
    <text evidence="2">The sequence shown here is derived from an EMBL/GenBank/DDBJ whole genome shotgun (WGS) entry which is preliminary data.</text>
</comment>
<dbReference type="AlphaFoldDB" id="A0A9D1A9A4"/>
<reference evidence="2" key="2">
    <citation type="journal article" date="2021" name="PeerJ">
        <title>Extensive microbial diversity within the chicken gut microbiome revealed by metagenomics and culture.</title>
        <authorList>
            <person name="Gilroy R."/>
            <person name="Ravi A."/>
            <person name="Getino M."/>
            <person name="Pursley I."/>
            <person name="Horton D.L."/>
            <person name="Alikhan N.F."/>
            <person name="Baker D."/>
            <person name="Gharbi K."/>
            <person name="Hall N."/>
            <person name="Watson M."/>
            <person name="Adriaenssens E.M."/>
            <person name="Foster-Nyarko E."/>
            <person name="Jarju S."/>
            <person name="Secka A."/>
            <person name="Antonio M."/>
            <person name="Oren A."/>
            <person name="Chaudhuri R.R."/>
            <person name="La Ragione R."/>
            <person name="Hildebrand F."/>
            <person name="Pallen M.J."/>
        </authorList>
    </citation>
    <scope>NUCLEOTIDE SEQUENCE</scope>
    <source>
        <strain evidence="2">ChiHjej9B8-7071</strain>
    </source>
</reference>
<organism evidence="2 3">
    <name type="scientific">Candidatus Avoscillospira stercoripullorum</name>
    <dbReference type="NCBI Taxonomy" id="2840709"/>
    <lineage>
        <taxon>Bacteria</taxon>
        <taxon>Bacillati</taxon>
        <taxon>Bacillota</taxon>
        <taxon>Clostridia</taxon>
        <taxon>Eubacteriales</taxon>
        <taxon>Oscillospiraceae</taxon>
        <taxon>Oscillospiraceae incertae sedis</taxon>
        <taxon>Candidatus Avoscillospira</taxon>
    </lineage>
</organism>
<dbReference type="EMBL" id="DVGD01000215">
    <property type="protein sequence ID" value="HIR10065.1"/>
    <property type="molecule type" value="Genomic_DNA"/>
</dbReference>
<protein>
    <submittedName>
        <fullName evidence="2">Na+-dependent transporter of the SNF family protein</fullName>
    </submittedName>
</protein>
<feature type="non-terminal residue" evidence="2">
    <location>
        <position position="1"/>
    </location>
</feature>
<feature type="transmembrane region" description="Helical" evidence="1">
    <location>
        <begin position="20"/>
        <end position="39"/>
    </location>
</feature>
<keyword evidence="1" id="KW-0472">Membrane</keyword>
<sequence length="46" mass="5115">GTKTVEDEVTLGGVSFGRRRLYVVMVKFIAPVMLALLFLQSIGVFR</sequence>
<evidence type="ECO:0000256" key="1">
    <source>
        <dbReference type="SAM" id="Phobius"/>
    </source>
</evidence>
<gene>
    <name evidence="2" type="ORF">IAA70_06655</name>
</gene>
<evidence type="ECO:0000313" key="2">
    <source>
        <dbReference type="EMBL" id="HIR10065.1"/>
    </source>
</evidence>